<dbReference type="Gene3D" id="1.10.510.10">
    <property type="entry name" value="Transferase(Phosphotransferase) domain 1"/>
    <property type="match status" value="1"/>
</dbReference>
<comment type="caution">
    <text evidence="6">The sequence shown here is derived from an EMBL/GenBank/DDBJ whole genome shotgun (WGS) entry which is preliminary data.</text>
</comment>
<reference evidence="6" key="1">
    <citation type="submission" date="2023-03" db="EMBL/GenBank/DDBJ databases">
        <title>Massive genome expansion in bonnet fungi (Mycena s.s.) driven by repeated elements and novel gene families across ecological guilds.</title>
        <authorList>
            <consortium name="Lawrence Berkeley National Laboratory"/>
            <person name="Harder C.B."/>
            <person name="Miyauchi S."/>
            <person name="Viragh M."/>
            <person name="Kuo A."/>
            <person name="Thoen E."/>
            <person name="Andreopoulos B."/>
            <person name="Lu D."/>
            <person name="Skrede I."/>
            <person name="Drula E."/>
            <person name="Henrissat B."/>
            <person name="Morin E."/>
            <person name="Kohler A."/>
            <person name="Barry K."/>
            <person name="LaButti K."/>
            <person name="Morin E."/>
            <person name="Salamov A."/>
            <person name="Lipzen A."/>
            <person name="Mereny Z."/>
            <person name="Hegedus B."/>
            <person name="Baldrian P."/>
            <person name="Stursova M."/>
            <person name="Weitz H."/>
            <person name="Taylor A."/>
            <person name="Grigoriev I.V."/>
            <person name="Nagy L.G."/>
            <person name="Martin F."/>
            <person name="Kauserud H."/>
        </authorList>
    </citation>
    <scope>NUCLEOTIDE SEQUENCE</scope>
    <source>
        <strain evidence="6">CBHHK173m</strain>
    </source>
</reference>
<dbReference type="PANTHER" id="PTHR45832:SF22">
    <property type="entry name" value="SERINE_THREONINE-PROTEIN KINASE SAMKA-RELATED"/>
    <property type="match status" value="1"/>
</dbReference>
<dbReference type="PROSITE" id="PS50011">
    <property type="entry name" value="PROTEIN_KINASE_DOM"/>
    <property type="match status" value="1"/>
</dbReference>
<feature type="compositionally biased region" description="Low complexity" evidence="4">
    <location>
        <begin position="491"/>
        <end position="513"/>
    </location>
</feature>
<gene>
    <name evidence="6" type="ORF">B0H15DRAFT_801297</name>
</gene>
<organism evidence="6 7">
    <name type="scientific">Mycena belliarum</name>
    <dbReference type="NCBI Taxonomy" id="1033014"/>
    <lineage>
        <taxon>Eukaryota</taxon>
        <taxon>Fungi</taxon>
        <taxon>Dikarya</taxon>
        <taxon>Basidiomycota</taxon>
        <taxon>Agaricomycotina</taxon>
        <taxon>Agaricomycetes</taxon>
        <taxon>Agaricomycetidae</taxon>
        <taxon>Agaricales</taxon>
        <taxon>Marasmiineae</taxon>
        <taxon>Mycenaceae</taxon>
        <taxon>Mycena</taxon>
    </lineage>
</organism>
<feature type="region of interest" description="Disordered" evidence="4">
    <location>
        <begin position="400"/>
        <end position="599"/>
    </location>
</feature>
<dbReference type="PANTHER" id="PTHR45832">
    <property type="entry name" value="SERINE/THREONINE-PROTEIN KINASE SAMKA-RELATED-RELATED"/>
    <property type="match status" value="1"/>
</dbReference>
<dbReference type="GO" id="GO:0004672">
    <property type="term" value="F:protein kinase activity"/>
    <property type="evidence" value="ECO:0007669"/>
    <property type="project" value="InterPro"/>
</dbReference>
<evidence type="ECO:0000256" key="4">
    <source>
        <dbReference type="SAM" id="MobiDB-lite"/>
    </source>
</evidence>
<proteinExistence type="inferred from homology"/>
<feature type="domain" description="Protein kinase" evidence="5">
    <location>
        <begin position="104"/>
        <end position="377"/>
    </location>
</feature>
<dbReference type="InterPro" id="IPR051931">
    <property type="entry name" value="PAK3-like"/>
</dbReference>
<feature type="compositionally biased region" description="Acidic residues" evidence="4">
    <location>
        <begin position="63"/>
        <end position="79"/>
    </location>
</feature>
<keyword evidence="6" id="KW-0808">Transferase</keyword>
<evidence type="ECO:0000313" key="7">
    <source>
        <dbReference type="Proteomes" id="UP001222325"/>
    </source>
</evidence>
<dbReference type="SUPFAM" id="SSF56112">
    <property type="entry name" value="Protein kinase-like (PK-like)"/>
    <property type="match status" value="1"/>
</dbReference>
<keyword evidence="2" id="KW-0547">Nucleotide-binding</keyword>
<feature type="region of interest" description="Disordered" evidence="4">
    <location>
        <begin position="1"/>
        <end position="79"/>
    </location>
</feature>
<dbReference type="InterPro" id="IPR000719">
    <property type="entry name" value="Prot_kinase_dom"/>
</dbReference>
<evidence type="ECO:0000313" key="6">
    <source>
        <dbReference type="EMBL" id="KAJ7087223.1"/>
    </source>
</evidence>
<dbReference type="GO" id="GO:0005524">
    <property type="term" value="F:ATP binding"/>
    <property type="evidence" value="ECO:0007669"/>
    <property type="project" value="UniProtKB-KW"/>
</dbReference>
<comment type="similarity">
    <text evidence="1">Belongs to the protein kinase superfamily. STE Ser/Thr protein kinase family. STE20 subfamily.</text>
</comment>
<dbReference type="Proteomes" id="UP001222325">
    <property type="component" value="Unassembled WGS sequence"/>
</dbReference>
<feature type="compositionally biased region" description="Low complexity" evidence="4">
    <location>
        <begin position="552"/>
        <end position="599"/>
    </location>
</feature>
<accession>A0AAD6XQF7</accession>
<dbReference type="EMBL" id="JARJCN010000029">
    <property type="protein sequence ID" value="KAJ7087223.1"/>
    <property type="molecule type" value="Genomic_DNA"/>
</dbReference>
<dbReference type="Pfam" id="PF00069">
    <property type="entry name" value="Pkinase"/>
    <property type="match status" value="1"/>
</dbReference>
<keyword evidence="6" id="KW-0418">Kinase</keyword>
<dbReference type="AlphaFoldDB" id="A0AAD6XQF7"/>
<dbReference type="InterPro" id="IPR011009">
    <property type="entry name" value="Kinase-like_dom_sf"/>
</dbReference>
<protein>
    <submittedName>
        <fullName evidence="6">Kinase-like domain-containing protein</fullName>
    </submittedName>
</protein>
<keyword evidence="7" id="KW-1185">Reference proteome</keyword>
<name>A0AAD6XQF7_9AGAR</name>
<feature type="compositionally biased region" description="Pro residues" evidence="4">
    <location>
        <begin position="532"/>
        <end position="543"/>
    </location>
</feature>
<evidence type="ECO:0000256" key="1">
    <source>
        <dbReference type="ARBA" id="ARBA00008874"/>
    </source>
</evidence>
<feature type="compositionally biased region" description="Polar residues" evidence="4">
    <location>
        <begin position="441"/>
        <end position="456"/>
    </location>
</feature>
<feature type="compositionally biased region" description="Polar residues" evidence="4">
    <location>
        <begin position="1"/>
        <end position="22"/>
    </location>
</feature>
<evidence type="ECO:0000259" key="5">
    <source>
        <dbReference type="PROSITE" id="PS50011"/>
    </source>
</evidence>
<keyword evidence="3" id="KW-0067">ATP-binding</keyword>
<sequence>MSAETTTPLNAATSTDMNPSSDADQETVVAAPEVPSADIVTREGDEEPSTSDGVRDTSPPMDSESEEEEEDEDEDEEEEAYYWHDQIIAELFRACRESNPRNAYTILDTLSTDRLGNQSYTAREARTGQVVIAKITELVPPVERYAGQRIITELFLMRDMLPHRNVGTFLDLYLYEKSELWMMTEYIEGGRTLHEIIARNPTAFTEERIAKICLDTCKGLAHLHKQLIIHRDMRSDSIIIDMKGRIKITGFGFSVQLPDKKAKRQTMVSTLNLPTRSPFTVDKTHWTSPEVIRRKEYGPEVDVWAFGITVVEMIDGAPPYQGEEPLKALFLILVNGTPELKNPDALSDELKDFLGNALDVDVECRSTSSELAEHGFLKRACAASDLAPLFGWEDANPEIADPFADEKEGSGEPSVLETSGSETIGPDQLAPVSETPAPEITPSSAPDSLAETQTETVDPPAARTLDPAAPTPAVSIAASEAGESGPETLDPAVPETAPASVPAEAPPALSSESAPPPISELADPPAQESPVTPTPATPAPVPEPTALHAPESESVPSNSSSAASSDESKTAEMNPPDSSVPGTPSDSDPVSVSVSAPSA</sequence>
<evidence type="ECO:0000256" key="3">
    <source>
        <dbReference type="ARBA" id="ARBA00022840"/>
    </source>
</evidence>
<dbReference type="Gene3D" id="3.30.200.20">
    <property type="entry name" value="Phosphorylase Kinase, domain 1"/>
    <property type="match status" value="1"/>
</dbReference>
<evidence type="ECO:0000256" key="2">
    <source>
        <dbReference type="ARBA" id="ARBA00022741"/>
    </source>
</evidence>